<accession>A0A370DKA2</accession>
<dbReference type="InterPro" id="IPR036909">
    <property type="entry name" value="Cyt_c-like_dom_sf"/>
</dbReference>
<gene>
    <name evidence="2" type="ORF">DIZ80_04525</name>
</gene>
<dbReference type="AlphaFoldDB" id="A0A370DKA2"/>
<dbReference type="EMBL" id="QFXC01000007">
    <property type="protein sequence ID" value="RDH84737.1"/>
    <property type="molecule type" value="Genomic_DNA"/>
</dbReference>
<evidence type="ECO:0000313" key="3">
    <source>
        <dbReference type="Proteomes" id="UP000254266"/>
    </source>
</evidence>
<proteinExistence type="predicted"/>
<protein>
    <recommendedName>
        <fullName evidence="4">Green heme protein</fullName>
    </recommendedName>
</protein>
<dbReference type="GO" id="GO:0009055">
    <property type="term" value="F:electron transfer activity"/>
    <property type="evidence" value="ECO:0007669"/>
    <property type="project" value="InterPro"/>
</dbReference>
<keyword evidence="3" id="KW-1185">Reference proteome</keyword>
<dbReference type="GO" id="GO:0020037">
    <property type="term" value="F:heme binding"/>
    <property type="evidence" value="ECO:0007669"/>
    <property type="project" value="InterPro"/>
</dbReference>
<name>A0A370DKA2_9GAMM</name>
<organism evidence="2 3">
    <name type="scientific">endosymbiont of Galathealinum brachiosum</name>
    <dbReference type="NCBI Taxonomy" id="2200906"/>
    <lineage>
        <taxon>Bacteria</taxon>
        <taxon>Pseudomonadati</taxon>
        <taxon>Pseudomonadota</taxon>
        <taxon>Gammaproteobacteria</taxon>
        <taxon>sulfur-oxidizing symbionts</taxon>
    </lineage>
</organism>
<dbReference type="SUPFAM" id="SSF46626">
    <property type="entry name" value="Cytochrome c"/>
    <property type="match status" value="1"/>
</dbReference>
<dbReference type="Proteomes" id="UP000254266">
    <property type="component" value="Unassembled WGS sequence"/>
</dbReference>
<evidence type="ECO:0000313" key="2">
    <source>
        <dbReference type="EMBL" id="RDH84737.1"/>
    </source>
</evidence>
<feature type="signal peptide" evidence="1">
    <location>
        <begin position="1"/>
        <end position="22"/>
    </location>
</feature>
<feature type="chain" id="PRO_5017060572" description="Green heme protein" evidence="1">
    <location>
        <begin position="23"/>
        <end position="95"/>
    </location>
</feature>
<sequence>MKKIMSFLLLTLSVSLSTNLYAADDKHHGGKDLHDKKCTKCHGSSVYTRDERMVKTMSALESQVENCMKGAAKAEWTQPETTSVVDFLNDRYYKF</sequence>
<evidence type="ECO:0000256" key="1">
    <source>
        <dbReference type="SAM" id="SignalP"/>
    </source>
</evidence>
<keyword evidence="1" id="KW-0732">Signal</keyword>
<comment type="caution">
    <text evidence="2">The sequence shown here is derived from an EMBL/GenBank/DDBJ whole genome shotgun (WGS) entry which is preliminary data.</text>
</comment>
<dbReference type="Gene3D" id="1.10.760.10">
    <property type="entry name" value="Cytochrome c-like domain"/>
    <property type="match status" value="1"/>
</dbReference>
<evidence type="ECO:0008006" key="4">
    <source>
        <dbReference type="Google" id="ProtNLM"/>
    </source>
</evidence>
<reference evidence="2 3" key="1">
    <citation type="journal article" date="2018" name="ISME J.">
        <title>Endosymbiont genomes yield clues of tubeworm success.</title>
        <authorList>
            <person name="Li Y."/>
            <person name="Liles M.R."/>
            <person name="Halanych K.M."/>
        </authorList>
    </citation>
    <scope>NUCLEOTIDE SEQUENCE [LARGE SCALE GENOMIC DNA]</scope>
    <source>
        <strain evidence="2">A1464</strain>
    </source>
</reference>